<feature type="compositionally biased region" description="Basic and acidic residues" evidence="1">
    <location>
        <begin position="183"/>
        <end position="194"/>
    </location>
</feature>
<feature type="region of interest" description="Disordered" evidence="1">
    <location>
        <begin position="49"/>
        <end position="245"/>
    </location>
</feature>
<feature type="compositionally biased region" description="Polar residues" evidence="1">
    <location>
        <begin position="90"/>
        <end position="102"/>
    </location>
</feature>
<accession>A0A847U8Z2</accession>
<feature type="compositionally biased region" description="Basic and acidic residues" evidence="1">
    <location>
        <begin position="324"/>
        <end position="338"/>
    </location>
</feature>
<evidence type="ECO:0000256" key="1">
    <source>
        <dbReference type="SAM" id="MobiDB-lite"/>
    </source>
</evidence>
<dbReference type="AlphaFoldDB" id="A0A847U8Z2"/>
<feature type="compositionally biased region" description="Acidic residues" evidence="1">
    <location>
        <begin position="61"/>
        <end position="71"/>
    </location>
</feature>
<dbReference type="OrthoDB" id="222216at2157"/>
<name>A0A847U8Z2_9EURY</name>
<comment type="caution">
    <text evidence="2">The sequence shown here is derived from an EMBL/GenBank/DDBJ whole genome shotgun (WGS) entry which is preliminary data.</text>
</comment>
<evidence type="ECO:0000313" key="3">
    <source>
        <dbReference type="Proteomes" id="UP000608662"/>
    </source>
</evidence>
<dbReference type="EMBL" id="WOYG01000001">
    <property type="protein sequence ID" value="NLV08737.1"/>
    <property type="molecule type" value="Genomic_DNA"/>
</dbReference>
<organism evidence="2 3">
    <name type="scientific">Halomicrobium mukohataei</name>
    <dbReference type="NCBI Taxonomy" id="57705"/>
    <lineage>
        <taxon>Archaea</taxon>
        <taxon>Methanobacteriati</taxon>
        <taxon>Methanobacteriota</taxon>
        <taxon>Stenosarchaea group</taxon>
        <taxon>Halobacteria</taxon>
        <taxon>Halobacteriales</taxon>
        <taxon>Haloarculaceae</taxon>
        <taxon>Halomicrobium</taxon>
    </lineage>
</organism>
<feature type="region of interest" description="Disordered" evidence="1">
    <location>
        <begin position="319"/>
        <end position="387"/>
    </location>
</feature>
<feature type="region of interest" description="Disordered" evidence="1">
    <location>
        <begin position="1"/>
        <end position="20"/>
    </location>
</feature>
<gene>
    <name evidence="2" type="ORF">GOC74_02135</name>
</gene>
<evidence type="ECO:0000313" key="2">
    <source>
        <dbReference type="EMBL" id="NLV08737.1"/>
    </source>
</evidence>
<feature type="compositionally biased region" description="Acidic residues" evidence="1">
    <location>
        <begin position="372"/>
        <end position="387"/>
    </location>
</feature>
<feature type="compositionally biased region" description="Basic and acidic residues" evidence="1">
    <location>
        <begin position="203"/>
        <end position="212"/>
    </location>
</feature>
<feature type="compositionally biased region" description="Basic and acidic residues" evidence="1">
    <location>
        <begin position="1"/>
        <end position="12"/>
    </location>
</feature>
<feature type="compositionally biased region" description="Polar residues" evidence="1">
    <location>
        <begin position="147"/>
        <end position="166"/>
    </location>
</feature>
<feature type="compositionally biased region" description="Basic and acidic residues" evidence="1">
    <location>
        <begin position="110"/>
        <end position="123"/>
    </location>
</feature>
<proteinExistence type="predicted"/>
<protein>
    <submittedName>
        <fullName evidence="2">Uncharacterized protein</fullName>
    </submittedName>
</protein>
<dbReference type="Proteomes" id="UP000608662">
    <property type="component" value="Unassembled WGS sequence"/>
</dbReference>
<reference evidence="2" key="1">
    <citation type="submission" date="2019-12" db="EMBL/GenBank/DDBJ databases">
        <title>Whole-genome sequence of Halomicrobium mukohataei pws1.</title>
        <authorList>
            <person name="Verma D.K."/>
            <person name="Gopal K."/>
            <person name="Prasad E.S."/>
        </authorList>
    </citation>
    <scope>NUCLEOTIDE SEQUENCE</scope>
    <source>
        <strain evidence="2">Pws1</strain>
    </source>
</reference>
<sequence length="387" mass="41310">MDREKPDSRAELEDPEQWPYNDVQALAAELDYGVIVGEDRQDLIEHSVEALSLDSDSTPEVTEESSEDADSVEEHADEPSPADSEPDQPIQRTDGGTQTAPETDNIAVGHEGKEKLAPEHAPDDDGTAVEPPDGVNLDGISPDDLEPTTSSTPEESVDQQENQSENAGDATEPEESESGGILDRIRGDSDRSSEEIVNDADSPEEKERRAEMRAQLADSMDGDSTDGAGDRDPSGGGTGQATQQAAGMMVDENVVGQLIAMPFNTASAATGWDGWELTQQERQANAELFIAMCDERGIDVGPTTMFALSMGGTIAGRTMQYKRQKSESSDNTGKERPSSADSSTGETDREQTGNGGGTPRIPESSGNQSESSDSDGFDFDDPSTWED</sequence>
<dbReference type="RefSeq" id="WP_170092717.1">
    <property type="nucleotide sequence ID" value="NZ_WOYG01000001.1"/>
</dbReference>